<evidence type="ECO:0000313" key="2">
    <source>
        <dbReference type="EMBL" id="EGG11140.1"/>
    </source>
</evidence>
<dbReference type="VEuPathDB" id="FungiDB:MELLADRAFT_102832"/>
<gene>
    <name evidence="2" type="ORF">MELLADRAFT_102832</name>
</gene>
<dbReference type="HOGENOM" id="CLU_1402718_0_0_1"/>
<feature type="region of interest" description="Disordered" evidence="1">
    <location>
        <begin position="20"/>
        <end position="49"/>
    </location>
</feature>
<keyword evidence="3" id="KW-1185">Reference proteome</keyword>
<name>F4R9J1_MELLP</name>
<protein>
    <submittedName>
        <fullName evidence="2">Uncharacterized protein</fullName>
    </submittedName>
</protein>
<dbReference type="Proteomes" id="UP000001072">
    <property type="component" value="Unassembled WGS sequence"/>
</dbReference>
<dbReference type="AlphaFoldDB" id="F4R9J1"/>
<dbReference type="RefSeq" id="XP_007405742.1">
    <property type="nucleotide sequence ID" value="XM_007405680.1"/>
</dbReference>
<organism evidence="3">
    <name type="scientific">Melampsora larici-populina (strain 98AG31 / pathotype 3-4-7)</name>
    <name type="common">Poplar leaf rust fungus</name>
    <dbReference type="NCBI Taxonomy" id="747676"/>
    <lineage>
        <taxon>Eukaryota</taxon>
        <taxon>Fungi</taxon>
        <taxon>Dikarya</taxon>
        <taxon>Basidiomycota</taxon>
        <taxon>Pucciniomycotina</taxon>
        <taxon>Pucciniomycetes</taxon>
        <taxon>Pucciniales</taxon>
        <taxon>Melampsoraceae</taxon>
        <taxon>Melampsora</taxon>
    </lineage>
</organism>
<dbReference type="KEGG" id="mlr:MELLADRAFT_102832"/>
<sequence length="194" mass="21233">MQLLSKESGFLAIAQPMGASGTSRGIRARKRQECATSVPKEPATLQSYGPSFKQSIDANALASTHHRPIPPNDTSACSLVFEGVFLITAELSGQSDDSNSRRRYSSFVSVPDGQRTSHSLALVMIPDDDCVRLEVNSHYHLRGPVLPRDSNGNTIFYPTARSVMILPERNVELGIPVLSVRVISRGRVIQCRNQ</sequence>
<accession>F4R9J1</accession>
<reference evidence="3" key="1">
    <citation type="journal article" date="2011" name="Proc. Natl. Acad. Sci. U.S.A.">
        <title>Obligate biotrophy features unraveled by the genomic analysis of rust fungi.</title>
        <authorList>
            <person name="Duplessis S."/>
            <person name="Cuomo C.A."/>
            <person name="Lin Y.-C."/>
            <person name="Aerts A."/>
            <person name="Tisserant E."/>
            <person name="Veneault-Fourrey C."/>
            <person name="Joly D.L."/>
            <person name="Hacquard S."/>
            <person name="Amselem J."/>
            <person name="Cantarel B.L."/>
            <person name="Chiu R."/>
            <person name="Coutinho P.M."/>
            <person name="Feau N."/>
            <person name="Field M."/>
            <person name="Frey P."/>
            <person name="Gelhaye E."/>
            <person name="Goldberg J."/>
            <person name="Grabherr M.G."/>
            <person name="Kodira C.D."/>
            <person name="Kohler A."/>
            <person name="Kuees U."/>
            <person name="Lindquist E.A."/>
            <person name="Lucas S.M."/>
            <person name="Mago R."/>
            <person name="Mauceli E."/>
            <person name="Morin E."/>
            <person name="Murat C."/>
            <person name="Pangilinan J.L."/>
            <person name="Park R."/>
            <person name="Pearson M."/>
            <person name="Quesneville H."/>
            <person name="Rouhier N."/>
            <person name="Sakthikumar S."/>
            <person name="Salamov A.A."/>
            <person name="Schmutz J."/>
            <person name="Selles B."/>
            <person name="Shapiro H."/>
            <person name="Tanguay P."/>
            <person name="Tuskan G.A."/>
            <person name="Henrissat B."/>
            <person name="Van de Peer Y."/>
            <person name="Rouze P."/>
            <person name="Ellis J.G."/>
            <person name="Dodds P.N."/>
            <person name="Schein J.E."/>
            <person name="Zhong S."/>
            <person name="Hamelin R.C."/>
            <person name="Grigoriev I.V."/>
            <person name="Szabo L.J."/>
            <person name="Martin F."/>
        </authorList>
    </citation>
    <scope>NUCLEOTIDE SEQUENCE [LARGE SCALE GENOMIC DNA]</scope>
    <source>
        <strain evidence="3">98AG31 / pathotype 3-4-7</strain>
    </source>
</reference>
<dbReference type="EMBL" id="GL883093">
    <property type="protein sequence ID" value="EGG11140.1"/>
    <property type="molecule type" value="Genomic_DNA"/>
</dbReference>
<dbReference type="InParanoid" id="F4R9J1"/>
<proteinExistence type="predicted"/>
<evidence type="ECO:0000313" key="3">
    <source>
        <dbReference type="Proteomes" id="UP000001072"/>
    </source>
</evidence>
<dbReference type="GeneID" id="18921787"/>
<evidence type="ECO:0000256" key="1">
    <source>
        <dbReference type="SAM" id="MobiDB-lite"/>
    </source>
</evidence>